<dbReference type="Gene3D" id="3.40.50.1820">
    <property type="entry name" value="alpha/beta hydrolase"/>
    <property type="match status" value="1"/>
</dbReference>
<sequence length="368" mass="38853">MGGAQYGRTVGIGFYDPFRPDVRFVNYPQAFGFNAFGRTIDLLGEGTYNDSVDDGTREAISDARKAWAAQGSAGSVILNGYSQSAPVAMNAAYRLHRQSQAGVPGAIGDDHLVVISGADTRFPETGVEAVMPSVIPGLFTNGPRDESATGDIDVIQYCVRGDAVCGMGNPLADPFASAFYLIPGATIHGKLGDQVNTYPVERTWTVGNTTYVVLDAGNPWGVELRRNGVRLPKDFDATLDRLVPVPVPGQAAHDAAGRRIATPREIQQQWMHSLGLQAPVTDPDAVAHERQATAPQNHTPQNPTQQNPTPQNSTPQAEVSPNPVPRNPGAMPTVRQDASGTSVSIAGITLTVGARGVSLGLADADPAH</sequence>
<keyword evidence="3" id="KW-1185">Reference proteome</keyword>
<evidence type="ECO:0000313" key="3">
    <source>
        <dbReference type="Proteomes" id="UP000466307"/>
    </source>
</evidence>
<name>A0A7K3LK01_9ACTN</name>
<dbReference type="AlphaFoldDB" id="A0A7K3LK01"/>
<dbReference type="Proteomes" id="UP000466307">
    <property type="component" value="Unassembled WGS sequence"/>
</dbReference>
<feature type="compositionally biased region" description="Low complexity" evidence="1">
    <location>
        <begin position="295"/>
        <end position="316"/>
    </location>
</feature>
<comment type="caution">
    <text evidence="2">The sequence shown here is derived from an EMBL/GenBank/DDBJ whole genome shotgun (WGS) entry which is preliminary data.</text>
</comment>
<feature type="region of interest" description="Disordered" evidence="1">
    <location>
        <begin position="289"/>
        <end position="340"/>
    </location>
</feature>
<organism evidence="2 3">
    <name type="scientific">Gordonia desulfuricans</name>
    <dbReference type="NCBI Taxonomy" id="89051"/>
    <lineage>
        <taxon>Bacteria</taxon>
        <taxon>Bacillati</taxon>
        <taxon>Actinomycetota</taxon>
        <taxon>Actinomycetes</taxon>
        <taxon>Mycobacteriales</taxon>
        <taxon>Gordoniaceae</taxon>
        <taxon>Gordonia</taxon>
    </lineage>
</organism>
<evidence type="ECO:0000313" key="2">
    <source>
        <dbReference type="EMBL" id="NDK88582.1"/>
    </source>
</evidence>
<protein>
    <submittedName>
        <fullName evidence="2">PE-PPE domain-containing protein</fullName>
    </submittedName>
</protein>
<dbReference type="InterPro" id="IPR029058">
    <property type="entry name" value="AB_hydrolase_fold"/>
</dbReference>
<dbReference type="SUPFAM" id="SSF53474">
    <property type="entry name" value="alpha/beta-Hydrolases"/>
    <property type="match status" value="1"/>
</dbReference>
<gene>
    <name evidence="2" type="ORF">GYA93_03145</name>
</gene>
<accession>A0A7K3LK01</accession>
<reference evidence="2 3" key="1">
    <citation type="submission" date="2020-01" db="EMBL/GenBank/DDBJ databases">
        <title>Investigation of new actinobacteria for the biodesulphurisation of diesel fuel.</title>
        <authorList>
            <person name="Athi Narayanan S.M."/>
        </authorList>
    </citation>
    <scope>NUCLEOTIDE SEQUENCE [LARGE SCALE GENOMIC DNA]</scope>
    <source>
        <strain evidence="2 3">213E</strain>
    </source>
</reference>
<evidence type="ECO:0000256" key="1">
    <source>
        <dbReference type="SAM" id="MobiDB-lite"/>
    </source>
</evidence>
<dbReference type="EMBL" id="JAADZU010000006">
    <property type="protein sequence ID" value="NDK88582.1"/>
    <property type="molecule type" value="Genomic_DNA"/>
</dbReference>
<proteinExistence type="predicted"/>